<evidence type="ECO:0000313" key="2">
    <source>
        <dbReference type="EMBL" id="KAG9262299.1"/>
    </source>
</evidence>
<accession>A0A8B9J998</accession>
<dbReference type="PANTHER" id="PTHR14241:SF1">
    <property type="entry name" value="INTERFERON-INDUCED PROTEIN 44-RELATED"/>
    <property type="match status" value="1"/>
</dbReference>
<dbReference type="EMBL" id="JAICCE010000021">
    <property type="protein sequence ID" value="KAG9262299.1"/>
    <property type="molecule type" value="Genomic_DNA"/>
</dbReference>
<dbReference type="OMA" id="NIDEACP"/>
<dbReference type="InterPro" id="IPR027417">
    <property type="entry name" value="P-loop_NTPase"/>
</dbReference>
<feature type="region of interest" description="Disordered" evidence="1">
    <location>
        <begin position="1"/>
        <end position="22"/>
    </location>
</feature>
<protein>
    <submittedName>
        <fullName evidence="2 3">Interferon-induced protein 44-like</fullName>
    </submittedName>
</protein>
<organism evidence="3 4">
    <name type="scientific">Astyanax mexicanus</name>
    <name type="common">Blind cave fish</name>
    <name type="synonym">Astyanax fasciatus mexicanus</name>
    <dbReference type="NCBI Taxonomy" id="7994"/>
    <lineage>
        <taxon>Eukaryota</taxon>
        <taxon>Metazoa</taxon>
        <taxon>Chordata</taxon>
        <taxon>Craniata</taxon>
        <taxon>Vertebrata</taxon>
        <taxon>Euteleostomi</taxon>
        <taxon>Actinopterygii</taxon>
        <taxon>Neopterygii</taxon>
        <taxon>Teleostei</taxon>
        <taxon>Ostariophysi</taxon>
        <taxon>Characiformes</taxon>
        <taxon>Characoidei</taxon>
        <taxon>Acestrorhamphidae</taxon>
        <taxon>Acestrorhamphinae</taxon>
        <taxon>Astyanax</taxon>
    </lineage>
</organism>
<evidence type="ECO:0000313" key="4">
    <source>
        <dbReference type="Proteomes" id="UP000694621"/>
    </source>
</evidence>
<reference evidence="3" key="2">
    <citation type="submission" date="2025-05" db="UniProtKB">
        <authorList>
            <consortium name="Ensembl"/>
        </authorList>
    </citation>
    <scope>IDENTIFICATION</scope>
</reference>
<evidence type="ECO:0000256" key="1">
    <source>
        <dbReference type="SAM" id="MobiDB-lite"/>
    </source>
</evidence>
<dbReference type="PANTHER" id="PTHR14241">
    <property type="entry name" value="INTERFERON-INDUCED PROTEIN 44"/>
    <property type="match status" value="1"/>
</dbReference>
<evidence type="ECO:0000313" key="3">
    <source>
        <dbReference type="Ensembl" id="ENSAMXP00005011912.1"/>
    </source>
</evidence>
<reference evidence="2 5" key="1">
    <citation type="submission" date="2021-07" db="EMBL/GenBank/DDBJ databases">
        <authorList>
            <person name="Imarazene B."/>
            <person name="Zahm M."/>
            <person name="Klopp C."/>
            <person name="Cabau C."/>
            <person name="Beille S."/>
            <person name="Jouanno E."/>
            <person name="Castinel A."/>
            <person name="Lluch J."/>
            <person name="Gil L."/>
            <person name="Kuchtly C."/>
            <person name="Lopez Roques C."/>
            <person name="Donnadieu C."/>
            <person name="Parrinello H."/>
            <person name="Journot L."/>
            <person name="Du K."/>
            <person name="Schartl M."/>
            <person name="Retaux S."/>
            <person name="Guiguen Y."/>
        </authorList>
    </citation>
    <scope>NUCLEOTIDE SEQUENCE [LARGE SCALE GENOMIC DNA]</scope>
    <source>
        <strain evidence="2">Pach_M1</strain>
        <tissue evidence="2">Testis</tissue>
    </source>
</reference>
<dbReference type="CDD" id="cd00882">
    <property type="entry name" value="Ras_like_GTPase"/>
    <property type="match status" value="1"/>
</dbReference>
<dbReference type="SUPFAM" id="SSF52540">
    <property type="entry name" value="P-loop containing nucleoside triphosphate hydrolases"/>
    <property type="match status" value="1"/>
</dbReference>
<gene>
    <name evidence="2" type="primary">IFI44L</name>
    <name evidence="2" type="ORF">AMEX_G24060</name>
</gene>
<name>A0A8B9J998_ASTMX</name>
<dbReference type="GO" id="GO:0006955">
    <property type="term" value="P:immune response"/>
    <property type="evidence" value="ECO:0007669"/>
    <property type="project" value="TreeGrafter"/>
</dbReference>
<proteinExistence type="predicted"/>
<dbReference type="Proteomes" id="UP000752171">
    <property type="component" value="Unassembled WGS sequence"/>
</dbReference>
<sequence>MGKLFSKSSPQPPPSSAELNKPWRKVTWREKNVILTNLEGFTSTDNKVLRILLYGPTGTGKSCFVNSVQKVLLGRNVISAQEQTARAGQSFTVKIKTHKMKKQRGGLFPFVFTDIMGLEENSLGGIQTEDIVNILKGHISDGYDFNPMRPITADHPSYKAEPNPEDKVHCLVCILPADSVSRMNDVFAKMNTIRKKAVELDIPHAIVLTKVDQACEVVNQNLQKIYLSRTIKEKVEECSNKLGIPLNNIYPVQNYHTEISPDEATDNLLLMALNDIVNFANDHVEDRDDE</sequence>
<dbReference type="AlphaFoldDB" id="A0A8B9J998"/>
<dbReference type="Gene3D" id="3.40.50.300">
    <property type="entry name" value="P-loop containing nucleotide triphosphate hydrolases"/>
    <property type="match status" value="1"/>
</dbReference>
<dbReference type="Ensembl" id="ENSAMXT00005013227.1">
    <property type="protein sequence ID" value="ENSAMXP00005011912.1"/>
    <property type="gene ID" value="ENSAMXG00005006485.1"/>
</dbReference>
<dbReference type="Proteomes" id="UP000694621">
    <property type="component" value="Unplaced"/>
</dbReference>
<evidence type="ECO:0000313" key="5">
    <source>
        <dbReference type="Proteomes" id="UP000752171"/>
    </source>
</evidence>